<sequence>MTPRRAKFACFPPVVTAYLQSLYVSLALALYCCYPTACMTGDLGGVSSDLHALKRLLSGTRTPPERRRNVVAMRWTVIPLGLARRPYRLTRTSVALEDGLHLVVVLRGMTCPYQRFPWAHGTSSPGRFALAHNTRKRRDISSPRLHKYCHITHQIVSYILSVRQPSTVPYIPHAAG</sequence>
<gene>
    <name evidence="1" type="ORF">K466DRAFT_220636</name>
</gene>
<organism evidence="1 2">
    <name type="scientific">Polyporus arcularius HHB13444</name>
    <dbReference type="NCBI Taxonomy" id="1314778"/>
    <lineage>
        <taxon>Eukaryota</taxon>
        <taxon>Fungi</taxon>
        <taxon>Dikarya</taxon>
        <taxon>Basidiomycota</taxon>
        <taxon>Agaricomycotina</taxon>
        <taxon>Agaricomycetes</taxon>
        <taxon>Polyporales</taxon>
        <taxon>Polyporaceae</taxon>
        <taxon>Polyporus</taxon>
    </lineage>
</organism>
<dbReference type="EMBL" id="ML211308">
    <property type="protein sequence ID" value="TFK84571.1"/>
    <property type="molecule type" value="Genomic_DNA"/>
</dbReference>
<reference evidence="1 2" key="1">
    <citation type="journal article" date="2019" name="Nat. Ecol. Evol.">
        <title>Megaphylogeny resolves global patterns of mushroom evolution.</title>
        <authorList>
            <person name="Varga T."/>
            <person name="Krizsan K."/>
            <person name="Foldi C."/>
            <person name="Dima B."/>
            <person name="Sanchez-Garcia M."/>
            <person name="Sanchez-Ramirez S."/>
            <person name="Szollosi G.J."/>
            <person name="Szarkandi J.G."/>
            <person name="Papp V."/>
            <person name="Albert L."/>
            <person name="Andreopoulos W."/>
            <person name="Angelini C."/>
            <person name="Antonin V."/>
            <person name="Barry K.W."/>
            <person name="Bougher N.L."/>
            <person name="Buchanan P."/>
            <person name="Buyck B."/>
            <person name="Bense V."/>
            <person name="Catcheside P."/>
            <person name="Chovatia M."/>
            <person name="Cooper J."/>
            <person name="Damon W."/>
            <person name="Desjardin D."/>
            <person name="Finy P."/>
            <person name="Geml J."/>
            <person name="Haridas S."/>
            <person name="Hughes K."/>
            <person name="Justo A."/>
            <person name="Karasinski D."/>
            <person name="Kautmanova I."/>
            <person name="Kiss B."/>
            <person name="Kocsube S."/>
            <person name="Kotiranta H."/>
            <person name="LaButti K.M."/>
            <person name="Lechner B.E."/>
            <person name="Liimatainen K."/>
            <person name="Lipzen A."/>
            <person name="Lukacs Z."/>
            <person name="Mihaltcheva S."/>
            <person name="Morgado L.N."/>
            <person name="Niskanen T."/>
            <person name="Noordeloos M.E."/>
            <person name="Ohm R.A."/>
            <person name="Ortiz-Santana B."/>
            <person name="Ovrebo C."/>
            <person name="Racz N."/>
            <person name="Riley R."/>
            <person name="Savchenko A."/>
            <person name="Shiryaev A."/>
            <person name="Soop K."/>
            <person name="Spirin V."/>
            <person name="Szebenyi C."/>
            <person name="Tomsovsky M."/>
            <person name="Tulloss R.E."/>
            <person name="Uehling J."/>
            <person name="Grigoriev I.V."/>
            <person name="Vagvolgyi C."/>
            <person name="Papp T."/>
            <person name="Martin F.M."/>
            <person name="Miettinen O."/>
            <person name="Hibbett D.S."/>
            <person name="Nagy L.G."/>
        </authorList>
    </citation>
    <scope>NUCLEOTIDE SEQUENCE [LARGE SCALE GENOMIC DNA]</scope>
    <source>
        <strain evidence="1 2">HHB13444</strain>
    </source>
</reference>
<name>A0A5C3P517_9APHY</name>
<dbReference type="InParanoid" id="A0A5C3P517"/>
<evidence type="ECO:0000313" key="1">
    <source>
        <dbReference type="EMBL" id="TFK84571.1"/>
    </source>
</evidence>
<evidence type="ECO:0000313" key="2">
    <source>
        <dbReference type="Proteomes" id="UP000308197"/>
    </source>
</evidence>
<dbReference type="AlphaFoldDB" id="A0A5C3P517"/>
<dbReference type="Proteomes" id="UP000308197">
    <property type="component" value="Unassembled WGS sequence"/>
</dbReference>
<keyword evidence="2" id="KW-1185">Reference proteome</keyword>
<accession>A0A5C3P517</accession>
<protein>
    <submittedName>
        <fullName evidence="1">Uncharacterized protein</fullName>
    </submittedName>
</protein>
<proteinExistence type="predicted"/>